<evidence type="ECO:0000313" key="1">
    <source>
        <dbReference type="EMBL" id="CAI2374848.1"/>
    </source>
</evidence>
<accession>A0AAD1XLA5</accession>
<sequence>MFKLLEVSRQYKELFHLAYVEMLFHFSWIDYIKCRHNAFLNMFRTLVEIP</sequence>
<keyword evidence="2" id="KW-1185">Reference proteome</keyword>
<organism evidence="1 2">
    <name type="scientific">Euplotes crassus</name>
    <dbReference type="NCBI Taxonomy" id="5936"/>
    <lineage>
        <taxon>Eukaryota</taxon>
        <taxon>Sar</taxon>
        <taxon>Alveolata</taxon>
        <taxon>Ciliophora</taxon>
        <taxon>Intramacronucleata</taxon>
        <taxon>Spirotrichea</taxon>
        <taxon>Hypotrichia</taxon>
        <taxon>Euplotida</taxon>
        <taxon>Euplotidae</taxon>
        <taxon>Moneuplotes</taxon>
    </lineage>
</organism>
<protein>
    <submittedName>
        <fullName evidence="1">Uncharacterized protein</fullName>
    </submittedName>
</protein>
<name>A0AAD1XLA5_EUPCR</name>
<gene>
    <name evidence="1" type="ORF">ECRASSUSDP1_LOCUS16206</name>
</gene>
<proteinExistence type="predicted"/>
<dbReference type="Proteomes" id="UP001295684">
    <property type="component" value="Unassembled WGS sequence"/>
</dbReference>
<dbReference type="AlphaFoldDB" id="A0AAD1XLA5"/>
<dbReference type="EMBL" id="CAMPGE010016276">
    <property type="protein sequence ID" value="CAI2374848.1"/>
    <property type="molecule type" value="Genomic_DNA"/>
</dbReference>
<comment type="caution">
    <text evidence="1">The sequence shown here is derived from an EMBL/GenBank/DDBJ whole genome shotgun (WGS) entry which is preliminary data.</text>
</comment>
<evidence type="ECO:0000313" key="2">
    <source>
        <dbReference type="Proteomes" id="UP001295684"/>
    </source>
</evidence>
<reference evidence="1" key="1">
    <citation type="submission" date="2023-07" db="EMBL/GenBank/DDBJ databases">
        <authorList>
            <consortium name="AG Swart"/>
            <person name="Singh M."/>
            <person name="Singh A."/>
            <person name="Seah K."/>
            <person name="Emmerich C."/>
        </authorList>
    </citation>
    <scope>NUCLEOTIDE SEQUENCE</scope>
    <source>
        <strain evidence="1">DP1</strain>
    </source>
</reference>